<dbReference type="AlphaFoldDB" id="R7TFX5"/>
<name>R7TFX5_CAPTE</name>
<dbReference type="HOGENOM" id="CLU_804741_0_0_1"/>
<reference evidence="3" key="3">
    <citation type="submission" date="2015-06" db="UniProtKB">
        <authorList>
            <consortium name="EnsemblMetazoa"/>
        </authorList>
    </citation>
    <scope>IDENTIFICATION</scope>
</reference>
<dbReference type="EMBL" id="KB310915">
    <property type="protein sequence ID" value="ELT90441.1"/>
    <property type="molecule type" value="Genomic_DNA"/>
</dbReference>
<dbReference type="InterPro" id="IPR002542">
    <property type="entry name" value="T20D4.11-like_dom"/>
</dbReference>
<proteinExistence type="predicted"/>
<reference evidence="4" key="1">
    <citation type="submission" date="2012-12" db="EMBL/GenBank/DDBJ databases">
        <authorList>
            <person name="Hellsten U."/>
            <person name="Grimwood J."/>
            <person name="Chapman J.A."/>
            <person name="Shapiro H."/>
            <person name="Aerts A."/>
            <person name="Otillar R.P."/>
            <person name="Terry A.Y."/>
            <person name="Boore J.L."/>
            <person name="Simakov O."/>
            <person name="Marletaz F."/>
            <person name="Cho S.-J."/>
            <person name="Edsinger-Gonzales E."/>
            <person name="Havlak P."/>
            <person name="Kuo D.-H."/>
            <person name="Larsson T."/>
            <person name="Lv J."/>
            <person name="Arendt D."/>
            <person name="Savage R."/>
            <person name="Osoegawa K."/>
            <person name="de Jong P."/>
            <person name="Lindberg D.R."/>
            <person name="Seaver E.C."/>
            <person name="Weisblat D.A."/>
            <person name="Putnam N.H."/>
            <person name="Grigoriev I.V."/>
            <person name="Rokhsar D.S."/>
        </authorList>
    </citation>
    <scope>NUCLEOTIDE SEQUENCE</scope>
    <source>
        <strain evidence="4">I ESC-2004</strain>
    </source>
</reference>
<protein>
    <recommendedName>
        <fullName evidence="1">T20D4.11-like domain-containing protein</fullName>
    </recommendedName>
</protein>
<accession>R7TFX5</accession>
<evidence type="ECO:0000313" key="3">
    <source>
        <dbReference type="EnsemblMetazoa" id="CapteP222708"/>
    </source>
</evidence>
<sequence>MKMLKTMKGESYVIRAEGKKTIDEEEYPGYRTTETSNMRSRSMKFHEFQSVSIHPLIETPLFQLHSNSPFKDIHPRRKLHCFFSIPCAKRKTNNFKYVNWNGYHLKDKYTALVTWFLKANGYKRYQRVRGQHHSNCRHWTLVNHAISIEAPGGQCWPSEIDKCERNLARYYPRANLKYFSSDKLDGFCRARPTYNACIDKLMPYCLVKRKAELKGLRNAYEYQCEEVYDIVVDSEPCLRGDSAQSEAKRCALSYQMNVNSAESVSTKCSEVNGYLACLKDKVGAECGNNAGYMIRNFTILTLGPLFKDRDCKLGQGSNVNHSSVPIMNVFLVFPILFHSLAFPIL</sequence>
<reference evidence="2 4" key="2">
    <citation type="journal article" date="2013" name="Nature">
        <title>Insights into bilaterian evolution from three spiralian genomes.</title>
        <authorList>
            <person name="Simakov O."/>
            <person name="Marletaz F."/>
            <person name="Cho S.J."/>
            <person name="Edsinger-Gonzales E."/>
            <person name="Havlak P."/>
            <person name="Hellsten U."/>
            <person name="Kuo D.H."/>
            <person name="Larsson T."/>
            <person name="Lv J."/>
            <person name="Arendt D."/>
            <person name="Savage R."/>
            <person name="Osoegawa K."/>
            <person name="de Jong P."/>
            <person name="Grimwood J."/>
            <person name="Chapman J.A."/>
            <person name="Shapiro H."/>
            <person name="Aerts A."/>
            <person name="Otillar R.P."/>
            <person name="Terry A.Y."/>
            <person name="Boore J.L."/>
            <person name="Grigoriev I.V."/>
            <person name="Lindberg D.R."/>
            <person name="Seaver E.C."/>
            <person name="Weisblat D.A."/>
            <person name="Putnam N.H."/>
            <person name="Rokhsar D.S."/>
        </authorList>
    </citation>
    <scope>NUCLEOTIDE SEQUENCE</scope>
    <source>
        <strain evidence="2 4">I ESC-2004</strain>
    </source>
</reference>
<feature type="domain" description="T20D4.11-like" evidence="1">
    <location>
        <begin position="161"/>
        <end position="295"/>
    </location>
</feature>
<keyword evidence="4" id="KW-1185">Reference proteome</keyword>
<gene>
    <name evidence="2" type="ORF">CAPTEDRAFT_222708</name>
</gene>
<dbReference type="EMBL" id="AMQN01003091">
    <property type="status" value="NOT_ANNOTATED_CDS"/>
    <property type="molecule type" value="Genomic_DNA"/>
</dbReference>
<evidence type="ECO:0000313" key="4">
    <source>
        <dbReference type="Proteomes" id="UP000014760"/>
    </source>
</evidence>
<organism evidence="2">
    <name type="scientific">Capitella teleta</name>
    <name type="common">Polychaete worm</name>
    <dbReference type="NCBI Taxonomy" id="283909"/>
    <lineage>
        <taxon>Eukaryota</taxon>
        <taxon>Metazoa</taxon>
        <taxon>Spiralia</taxon>
        <taxon>Lophotrochozoa</taxon>
        <taxon>Annelida</taxon>
        <taxon>Polychaeta</taxon>
        <taxon>Sedentaria</taxon>
        <taxon>Scolecida</taxon>
        <taxon>Capitellidae</taxon>
        <taxon>Capitella</taxon>
    </lineage>
</organism>
<evidence type="ECO:0000259" key="1">
    <source>
        <dbReference type="Pfam" id="PF01579"/>
    </source>
</evidence>
<dbReference type="Proteomes" id="UP000014760">
    <property type="component" value="Unassembled WGS sequence"/>
</dbReference>
<dbReference type="Pfam" id="PF01579">
    <property type="entry name" value="DUF19"/>
    <property type="match status" value="1"/>
</dbReference>
<evidence type="ECO:0000313" key="2">
    <source>
        <dbReference type="EMBL" id="ELT90441.1"/>
    </source>
</evidence>
<dbReference type="EnsemblMetazoa" id="CapteT222708">
    <property type="protein sequence ID" value="CapteP222708"/>
    <property type="gene ID" value="CapteG222708"/>
</dbReference>